<dbReference type="Gene3D" id="3.30.1240.20">
    <property type="match status" value="1"/>
</dbReference>
<dbReference type="PANTHER" id="PTHR10466">
    <property type="entry name" value="PHOSPHOMANNOMUTASE"/>
    <property type="match status" value="1"/>
</dbReference>
<organism evidence="13 14">
    <name type="scientific">Candidatus Doudnabacteria bacterium RIFCSPHIGHO2_01_FULL_45_18</name>
    <dbReference type="NCBI Taxonomy" id="1817823"/>
    <lineage>
        <taxon>Bacteria</taxon>
        <taxon>Candidatus Doudnaibacteriota</taxon>
    </lineage>
</organism>
<dbReference type="UniPathway" id="UPA00126">
    <property type="reaction ID" value="UER00424"/>
</dbReference>
<evidence type="ECO:0000256" key="3">
    <source>
        <dbReference type="ARBA" id="ARBA00009736"/>
    </source>
</evidence>
<dbReference type="SUPFAM" id="SSF56784">
    <property type="entry name" value="HAD-like"/>
    <property type="match status" value="1"/>
</dbReference>
<dbReference type="InterPro" id="IPR005002">
    <property type="entry name" value="PMM"/>
</dbReference>
<comment type="similarity">
    <text evidence="3">Belongs to the eukaryotic PMM family.</text>
</comment>
<dbReference type="GO" id="GO:0005829">
    <property type="term" value="C:cytosol"/>
    <property type="evidence" value="ECO:0007669"/>
    <property type="project" value="TreeGrafter"/>
</dbReference>
<dbReference type="PANTHER" id="PTHR10466:SF0">
    <property type="entry name" value="PHOSPHOMANNOMUTASE"/>
    <property type="match status" value="1"/>
</dbReference>
<gene>
    <name evidence="13" type="ORF">A2660_02725</name>
</gene>
<sequence>MRISNLKKLEAKDLIVFDLDGTLTKTKSALDREMSLLITRLLMSKKVAVIGGGKYAIFQEQFLRHLKTPKFFFKDLSLFPTTSTAYYRYHNGWKKVYALTLTKSQKQRIRKAFQEGLREVGYRHPKKVYGKVLEDRRTQMTFSAIGQDVVAILGKKKGVAMKEAWLRKNKDLKMKIAKAVQRRLPDLEVRAAGFTSIDVTKKGIDKAYGIHQIQKHLQVPIKKMLFIGDAIFPGGNDYAIVKTGVDYIPVAGPEETKKIIRRLIQK</sequence>
<feature type="active site" description="Proton donor/acceptor" evidence="10">
    <location>
        <position position="20"/>
    </location>
</feature>
<proteinExistence type="inferred from homology"/>
<feature type="binding site" evidence="12">
    <location>
        <position position="20"/>
    </location>
    <ligand>
        <name>Mg(2+)</name>
        <dbReference type="ChEBI" id="CHEBI:18420"/>
        <label>1</label>
    </ligand>
</feature>
<feature type="active site" description="Nucleophile" evidence="10">
    <location>
        <position position="18"/>
    </location>
</feature>
<comment type="subunit">
    <text evidence="4">Homodimer.</text>
</comment>
<dbReference type="InterPro" id="IPR036412">
    <property type="entry name" value="HAD-like_sf"/>
</dbReference>
<dbReference type="InterPro" id="IPR006379">
    <property type="entry name" value="HAD-SF_hydro_IIB"/>
</dbReference>
<accession>A0A1F5NQM4</accession>
<evidence type="ECO:0000256" key="6">
    <source>
        <dbReference type="ARBA" id="ARBA00022490"/>
    </source>
</evidence>
<dbReference type="Pfam" id="PF08282">
    <property type="entry name" value="Hydrolase_3"/>
    <property type="match status" value="1"/>
</dbReference>
<keyword evidence="8 12" id="KW-0460">Magnesium</keyword>
<dbReference type="Gene3D" id="3.40.50.1000">
    <property type="entry name" value="HAD superfamily/HAD-like"/>
    <property type="match status" value="1"/>
</dbReference>
<evidence type="ECO:0000256" key="9">
    <source>
        <dbReference type="ARBA" id="ARBA00023235"/>
    </source>
</evidence>
<feature type="binding site" evidence="11">
    <location>
        <position position="196"/>
    </location>
    <ligand>
        <name>alpha-D-mannose 1-phosphate</name>
        <dbReference type="ChEBI" id="CHEBI:58409"/>
    </ligand>
</feature>
<feature type="binding site" evidence="11">
    <location>
        <position position="136"/>
    </location>
    <ligand>
        <name>alpha-D-mannose 1-phosphate</name>
        <dbReference type="ChEBI" id="CHEBI:58409"/>
    </ligand>
</feature>
<dbReference type="GO" id="GO:0016791">
    <property type="term" value="F:phosphatase activity"/>
    <property type="evidence" value="ECO:0007669"/>
    <property type="project" value="UniProtKB-ARBA"/>
</dbReference>
<dbReference type="EMBL" id="MFEJ01000023">
    <property type="protein sequence ID" value="OGE79985.1"/>
    <property type="molecule type" value="Genomic_DNA"/>
</dbReference>
<evidence type="ECO:0000256" key="10">
    <source>
        <dbReference type="PIRSR" id="PIRSR605002-1"/>
    </source>
</evidence>
<dbReference type="GO" id="GO:0004615">
    <property type="term" value="F:phosphomannomutase activity"/>
    <property type="evidence" value="ECO:0007669"/>
    <property type="project" value="UniProtKB-EC"/>
</dbReference>
<evidence type="ECO:0000313" key="13">
    <source>
        <dbReference type="EMBL" id="OGE79985.1"/>
    </source>
</evidence>
<feature type="binding site" evidence="12">
    <location>
        <position position="229"/>
    </location>
    <ligand>
        <name>Mg(2+)</name>
        <dbReference type="ChEBI" id="CHEBI:18420"/>
        <label>1</label>
    </ligand>
</feature>
<protein>
    <recommendedName>
        <fullName evidence="5">phosphomannomutase</fullName>
        <ecNumber evidence="5">5.4.2.8</ecNumber>
    </recommendedName>
</protein>
<dbReference type="GO" id="GO:0006013">
    <property type="term" value="P:mannose metabolic process"/>
    <property type="evidence" value="ECO:0007669"/>
    <property type="project" value="TreeGrafter"/>
</dbReference>
<keyword evidence="6" id="KW-0963">Cytoplasm</keyword>
<name>A0A1F5NQM4_9BACT</name>
<evidence type="ECO:0000256" key="5">
    <source>
        <dbReference type="ARBA" id="ARBA00012730"/>
    </source>
</evidence>
<dbReference type="InterPro" id="IPR043169">
    <property type="entry name" value="PMM_cap"/>
</dbReference>
<evidence type="ECO:0000313" key="14">
    <source>
        <dbReference type="Proteomes" id="UP000176233"/>
    </source>
</evidence>
<dbReference type="GO" id="GO:0006487">
    <property type="term" value="P:protein N-linked glycosylation"/>
    <property type="evidence" value="ECO:0007669"/>
    <property type="project" value="TreeGrafter"/>
</dbReference>
<dbReference type="Proteomes" id="UP000176233">
    <property type="component" value="Unassembled WGS sequence"/>
</dbReference>
<evidence type="ECO:0000256" key="7">
    <source>
        <dbReference type="ARBA" id="ARBA00022723"/>
    </source>
</evidence>
<dbReference type="InterPro" id="IPR023214">
    <property type="entry name" value="HAD_sf"/>
</dbReference>
<dbReference type="EC" id="5.4.2.8" evidence="5"/>
<evidence type="ECO:0000256" key="1">
    <source>
        <dbReference type="ARBA" id="ARBA00004496"/>
    </source>
</evidence>
<feature type="binding site" evidence="12">
    <location>
        <position position="18"/>
    </location>
    <ligand>
        <name>Mg(2+)</name>
        <dbReference type="ChEBI" id="CHEBI:18420"/>
        <label>1</label>
    </ligand>
</feature>
<dbReference type="NCBIfam" id="TIGR01484">
    <property type="entry name" value="HAD-SF-IIB"/>
    <property type="match status" value="1"/>
</dbReference>
<comment type="subcellular location">
    <subcellularLocation>
        <location evidence="1">Cytoplasm</location>
    </subcellularLocation>
</comment>
<keyword evidence="7 12" id="KW-0479">Metal-binding</keyword>
<reference evidence="13 14" key="1">
    <citation type="journal article" date="2016" name="Nat. Commun.">
        <title>Thousands of microbial genomes shed light on interconnected biogeochemical processes in an aquifer system.</title>
        <authorList>
            <person name="Anantharaman K."/>
            <person name="Brown C.T."/>
            <person name="Hug L.A."/>
            <person name="Sharon I."/>
            <person name="Castelle C.J."/>
            <person name="Probst A.J."/>
            <person name="Thomas B.C."/>
            <person name="Singh A."/>
            <person name="Wilkins M.J."/>
            <person name="Karaoz U."/>
            <person name="Brodie E.L."/>
            <person name="Williams K.H."/>
            <person name="Hubbard S.S."/>
            <person name="Banfield J.F."/>
        </authorList>
    </citation>
    <scope>NUCLEOTIDE SEQUENCE [LARGE SCALE GENOMIC DNA]</scope>
</reference>
<comment type="caution">
    <text evidence="13">The sequence shown here is derived from an EMBL/GenBank/DDBJ whole genome shotgun (WGS) entry which is preliminary data.</text>
</comment>
<evidence type="ECO:0000256" key="2">
    <source>
        <dbReference type="ARBA" id="ARBA00004699"/>
    </source>
</evidence>
<evidence type="ECO:0000256" key="12">
    <source>
        <dbReference type="PIRSR" id="PIRSR605002-3"/>
    </source>
</evidence>
<keyword evidence="9" id="KW-0413">Isomerase</keyword>
<feature type="binding site" evidence="11">
    <location>
        <position position="198"/>
    </location>
    <ligand>
        <name>alpha-D-mannose 1-phosphate</name>
        <dbReference type="ChEBI" id="CHEBI:58409"/>
    </ligand>
</feature>
<dbReference type="GO" id="GO:0046872">
    <property type="term" value="F:metal ion binding"/>
    <property type="evidence" value="ECO:0007669"/>
    <property type="project" value="UniProtKB-KW"/>
</dbReference>
<evidence type="ECO:0000256" key="4">
    <source>
        <dbReference type="ARBA" id="ARBA00011738"/>
    </source>
</evidence>
<evidence type="ECO:0000256" key="11">
    <source>
        <dbReference type="PIRSR" id="PIRSR605002-2"/>
    </source>
</evidence>
<dbReference type="GO" id="GO:0009298">
    <property type="term" value="P:GDP-mannose biosynthetic process"/>
    <property type="evidence" value="ECO:0007669"/>
    <property type="project" value="UniProtKB-UniPathway"/>
</dbReference>
<comment type="pathway">
    <text evidence="2">Nucleotide-sugar biosynthesis; GDP-alpha-D-mannose biosynthesis; alpha-D-mannose 1-phosphate from D-fructose 6-phosphate: step 2/2.</text>
</comment>
<evidence type="ECO:0000256" key="8">
    <source>
        <dbReference type="ARBA" id="ARBA00022842"/>
    </source>
</evidence>
<comment type="cofactor">
    <cofactor evidence="12">
        <name>Mg(2+)</name>
        <dbReference type="ChEBI" id="CHEBI:18420"/>
    </cofactor>
</comment>
<dbReference type="AlphaFoldDB" id="A0A1F5NQM4"/>